<dbReference type="InterPro" id="IPR019396">
    <property type="entry name" value="TM_Fragile-X-F-assoc"/>
</dbReference>
<feature type="transmembrane region" description="Helical" evidence="1">
    <location>
        <begin position="52"/>
        <end position="71"/>
    </location>
</feature>
<dbReference type="VEuPathDB" id="FungiDB:AeMF1_014963"/>
<feature type="transmembrane region" description="Helical" evidence="1">
    <location>
        <begin position="215"/>
        <end position="233"/>
    </location>
</feature>
<dbReference type="PANTHER" id="PTHR13568">
    <property type="entry name" value="FAM11A, B PROTEIN"/>
    <property type="match status" value="1"/>
</dbReference>
<dbReference type="EMBL" id="VJMJ01000166">
    <property type="protein sequence ID" value="KAF0729296.1"/>
    <property type="molecule type" value="Genomic_DNA"/>
</dbReference>
<keyword evidence="3" id="KW-1185">Reference proteome</keyword>
<feature type="transmembrane region" description="Helical" evidence="1">
    <location>
        <begin position="91"/>
        <end position="111"/>
    </location>
</feature>
<feature type="transmembrane region" description="Helical" evidence="1">
    <location>
        <begin position="177"/>
        <end position="203"/>
    </location>
</feature>
<feature type="transmembrane region" description="Helical" evidence="1">
    <location>
        <begin position="272"/>
        <end position="297"/>
    </location>
</feature>
<name>A0A6G0WPH7_9STRA</name>
<sequence length="327" mass="35881">MDKAVSPVRLPPEKKVSRQESLRKALQTTGLASVVPTAAANHVDDHIRGGDIIIIFLVVLVSASPFALIPLRVCLKIDNNTTGSWVETLNLLWVVDGFIILWVLGSCGKALQDASKGEIESPPPSKNAPPSIVHRSLQKTPGFIFISKAMLLITLLSHISIALRLDHAIDWQWTVVLLPWILGSTQGYWTHLPIMVQVFFLALKLDHFVSWSWPIVFLPTWIGGSIVTAYIAISMSRASGVWTGVACLVLGLVVLTPFILLTVRLTGVAKLLAVQIVAPWFVLLCCGFLTLFSYLLFLASLESVATNEQSTSKSLEDRREVTNARIV</sequence>
<organism evidence="2 3">
    <name type="scientific">Aphanomyces euteiches</name>
    <dbReference type="NCBI Taxonomy" id="100861"/>
    <lineage>
        <taxon>Eukaryota</taxon>
        <taxon>Sar</taxon>
        <taxon>Stramenopiles</taxon>
        <taxon>Oomycota</taxon>
        <taxon>Saprolegniomycetes</taxon>
        <taxon>Saprolegniales</taxon>
        <taxon>Verrucalvaceae</taxon>
        <taxon>Aphanomyces</taxon>
    </lineage>
</organism>
<dbReference type="AlphaFoldDB" id="A0A6G0WPH7"/>
<dbReference type="PANTHER" id="PTHR13568:SF9">
    <property type="entry name" value="TRANSMEMBRANE PROTEIN 203"/>
    <property type="match status" value="1"/>
</dbReference>
<gene>
    <name evidence="2" type="ORF">Ae201684_013042</name>
</gene>
<keyword evidence="1" id="KW-0812">Transmembrane</keyword>
<dbReference type="Pfam" id="PF10269">
    <property type="entry name" value="Tmemb_185A"/>
    <property type="match status" value="1"/>
</dbReference>
<evidence type="ECO:0000256" key="1">
    <source>
        <dbReference type="SAM" id="Phobius"/>
    </source>
</evidence>
<reference evidence="2 3" key="1">
    <citation type="submission" date="2019-07" db="EMBL/GenBank/DDBJ databases">
        <title>Genomics analysis of Aphanomyces spp. identifies a new class of oomycete effector associated with host adaptation.</title>
        <authorList>
            <person name="Gaulin E."/>
        </authorList>
    </citation>
    <scope>NUCLEOTIDE SEQUENCE [LARGE SCALE GENOMIC DNA]</scope>
    <source>
        <strain evidence="2 3">ATCC 201684</strain>
    </source>
</reference>
<feature type="transmembrane region" description="Helical" evidence="1">
    <location>
        <begin position="239"/>
        <end position="260"/>
    </location>
</feature>
<keyword evidence="1" id="KW-1133">Transmembrane helix</keyword>
<comment type="caution">
    <text evidence="2">The sequence shown here is derived from an EMBL/GenBank/DDBJ whole genome shotgun (WGS) entry which is preliminary data.</text>
</comment>
<keyword evidence="1" id="KW-0472">Membrane</keyword>
<proteinExistence type="predicted"/>
<evidence type="ECO:0000313" key="2">
    <source>
        <dbReference type="EMBL" id="KAF0729296.1"/>
    </source>
</evidence>
<dbReference type="Proteomes" id="UP000481153">
    <property type="component" value="Unassembled WGS sequence"/>
</dbReference>
<accession>A0A6G0WPH7</accession>
<evidence type="ECO:0000313" key="3">
    <source>
        <dbReference type="Proteomes" id="UP000481153"/>
    </source>
</evidence>
<protein>
    <submittedName>
        <fullName evidence="2">Uncharacterized protein</fullName>
    </submittedName>
</protein>
<feature type="transmembrane region" description="Helical" evidence="1">
    <location>
        <begin position="143"/>
        <end position="165"/>
    </location>
</feature>